<reference evidence="3" key="1">
    <citation type="submission" date="2021-01" db="EMBL/GenBank/DDBJ databases">
        <title>Rhizobium sp. strain KVB221 16S ribosomal RNA gene Genome sequencing and assembly.</title>
        <authorList>
            <person name="Kang M."/>
        </authorList>
    </citation>
    <scope>NUCLEOTIDE SEQUENCE</scope>
    <source>
        <strain evidence="3">KVB221</strain>
    </source>
</reference>
<dbReference type="PANTHER" id="PTHR36302:SF1">
    <property type="entry name" value="COPPER CHAPERONE PCU(A)C"/>
    <property type="match status" value="1"/>
</dbReference>
<evidence type="ECO:0000256" key="1">
    <source>
        <dbReference type="SAM" id="SignalP"/>
    </source>
</evidence>
<feature type="domain" description="YncI copper-binding" evidence="2">
    <location>
        <begin position="22"/>
        <end position="168"/>
    </location>
</feature>
<comment type="caution">
    <text evidence="3">The sequence shown here is derived from an EMBL/GenBank/DDBJ whole genome shotgun (WGS) entry which is preliminary data.</text>
</comment>
<dbReference type="CDD" id="cd08545">
    <property type="entry name" value="YcnI_like"/>
    <property type="match status" value="1"/>
</dbReference>
<feature type="signal peptide" evidence="1">
    <location>
        <begin position="1"/>
        <end position="23"/>
    </location>
</feature>
<dbReference type="Gene3D" id="2.60.40.2230">
    <property type="entry name" value="Uncharacterised protein YcnI-like PF07987, DUF1775"/>
    <property type="match status" value="1"/>
</dbReference>
<dbReference type="Pfam" id="PF04314">
    <property type="entry name" value="PCuAC"/>
    <property type="match status" value="1"/>
</dbReference>
<protein>
    <submittedName>
        <fullName evidence="3">DUF1775 domain-containing protein</fullName>
    </submittedName>
</protein>
<feature type="chain" id="PRO_5037233333" evidence="1">
    <location>
        <begin position="24"/>
        <end position="321"/>
    </location>
</feature>
<sequence>MKNIRIISSVILSAVPAMAFAHATMQIPEASADSYYLATLQVPHGCDGKATTEVQIKLPEGFIAAKPQPKAGWEIEIIKGKYQKSYDLHGKTVTEGPVEIRWKNGNLPDEYYDTFTISGKFSGIAAGTSVPFVSTQLCGSEGKVAWTELPAEGQNPHDLKNPAPTVTLTAGEGHDHHGMEMKAAEFSPVKVGALELSAAFIKAMTPGQPVGGGFVTIANNGKTDDRLVSVSPASGADHVELHEMKVDGDVMRMRKLNDGIALPAGKTTEMKPGGLHMMFMGVKKPFMAGDTVKATFVFEKAGTVEIEIPVVDRKGGMQHKM</sequence>
<dbReference type="PANTHER" id="PTHR36302">
    <property type="entry name" value="BLR7088 PROTEIN"/>
    <property type="match status" value="1"/>
</dbReference>
<evidence type="ECO:0000313" key="3">
    <source>
        <dbReference type="EMBL" id="MBL0373848.1"/>
    </source>
</evidence>
<dbReference type="PIRSF" id="PIRSF037139">
    <property type="entry name" value="UCP037139"/>
    <property type="match status" value="1"/>
</dbReference>
<dbReference type="Gene3D" id="2.60.40.1890">
    <property type="entry name" value="PCu(A)C copper chaperone"/>
    <property type="match status" value="1"/>
</dbReference>
<dbReference type="Proteomes" id="UP000633219">
    <property type="component" value="Unassembled WGS sequence"/>
</dbReference>
<evidence type="ECO:0000313" key="4">
    <source>
        <dbReference type="Proteomes" id="UP000633219"/>
    </source>
</evidence>
<dbReference type="InterPro" id="IPR036182">
    <property type="entry name" value="PCuAC_sf"/>
</dbReference>
<keyword evidence="1" id="KW-0732">Signal</keyword>
<keyword evidence="4" id="KW-1185">Reference proteome</keyword>
<dbReference type="InterPro" id="IPR012533">
    <property type="entry name" value="YcnI-copper_dom"/>
</dbReference>
<dbReference type="Pfam" id="PF07987">
    <property type="entry name" value="DUF1775"/>
    <property type="match status" value="1"/>
</dbReference>
<organism evidence="3 4">
    <name type="scientific">Rhizobium setariae</name>
    <dbReference type="NCBI Taxonomy" id="2801340"/>
    <lineage>
        <taxon>Bacteria</taxon>
        <taxon>Pseudomonadati</taxon>
        <taxon>Pseudomonadota</taxon>
        <taxon>Alphaproteobacteria</taxon>
        <taxon>Hyphomicrobiales</taxon>
        <taxon>Rhizobiaceae</taxon>
        <taxon>Rhizobium/Agrobacterium group</taxon>
        <taxon>Rhizobium</taxon>
    </lineage>
</organism>
<evidence type="ECO:0000259" key="2">
    <source>
        <dbReference type="Pfam" id="PF07987"/>
    </source>
</evidence>
<dbReference type="RefSeq" id="WP_201661067.1">
    <property type="nucleotide sequence ID" value="NZ_JAEQNC010000010.1"/>
</dbReference>
<accession>A0A936YQJ3</accession>
<dbReference type="InterPro" id="IPR007410">
    <property type="entry name" value="LpqE-like"/>
</dbReference>
<dbReference type="InterPro" id="IPR038507">
    <property type="entry name" value="YcnI-like_sf"/>
</dbReference>
<name>A0A936YQJ3_9HYPH</name>
<dbReference type="SUPFAM" id="SSF110087">
    <property type="entry name" value="DR1885-like metal-binding protein"/>
    <property type="match status" value="1"/>
</dbReference>
<proteinExistence type="predicted"/>
<dbReference type="InterPro" id="IPR021174">
    <property type="entry name" value="UCP037139"/>
</dbReference>
<gene>
    <name evidence="3" type="ORF">JJB09_17635</name>
</gene>
<dbReference type="AlphaFoldDB" id="A0A936YQJ3"/>
<dbReference type="EMBL" id="JAEQNC010000010">
    <property type="protein sequence ID" value="MBL0373848.1"/>
    <property type="molecule type" value="Genomic_DNA"/>
</dbReference>
<dbReference type="InterPro" id="IPR058248">
    <property type="entry name" value="Lxx211020-like"/>
</dbReference>